<name>A0ABR4TRG2_9PROT</name>
<dbReference type="Gene3D" id="3.10.450.50">
    <property type="match status" value="1"/>
</dbReference>
<reference evidence="1 2" key="1">
    <citation type="submission" date="2013-07" db="EMBL/GenBank/DDBJ databases">
        <title>Thalassospira permensis NBRC 106175 Genome Sequencing.</title>
        <authorList>
            <person name="Lai Q."/>
            <person name="Shao Z."/>
        </authorList>
    </citation>
    <scope>NUCLEOTIDE SEQUENCE [LARGE SCALE GENOMIC DNA]</scope>
    <source>
        <strain evidence="1 2">NBRC 106175</strain>
    </source>
</reference>
<keyword evidence="2" id="KW-1185">Reference proteome</keyword>
<evidence type="ECO:0000313" key="2">
    <source>
        <dbReference type="Proteomes" id="UP000027463"/>
    </source>
</evidence>
<sequence>MKNACLTSKQTGTNKMIKLPEPITAYFDPSNSVAQKVAAFNETAIVEDEKQRHHGQPEIGKWMEDVKAKYNFVAEPIEVAHIAEQIAVKAKVSGDFPNSPIELDYRFELANGKIEKLLIG</sequence>
<evidence type="ECO:0008006" key="3">
    <source>
        <dbReference type="Google" id="ProtNLM"/>
    </source>
</evidence>
<protein>
    <recommendedName>
        <fullName evidence="3">SnoaL-like domain-containing protein</fullName>
    </recommendedName>
</protein>
<dbReference type="Proteomes" id="UP000027463">
    <property type="component" value="Unassembled WGS sequence"/>
</dbReference>
<comment type="caution">
    <text evidence="1">The sequence shown here is derived from an EMBL/GenBank/DDBJ whole genome shotgun (WGS) entry which is preliminary data.</text>
</comment>
<gene>
    <name evidence="1" type="ORF">SMB34_14765</name>
</gene>
<organism evidence="1 2">
    <name type="scientific">Thalassospira permensis NBRC 106175</name>
    <dbReference type="NCBI Taxonomy" id="1353532"/>
    <lineage>
        <taxon>Bacteria</taxon>
        <taxon>Pseudomonadati</taxon>
        <taxon>Pseudomonadota</taxon>
        <taxon>Alphaproteobacteria</taxon>
        <taxon>Rhodospirillales</taxon>
        <taxon>Thalassospiraceae</taxon>
        <taxon>Thalassospira</taxon>
    </lineage>
</organism>
<evidence type="ECO:0000313" key="1">
    <source>
        <dbReference type="EMBL" id="KEO58326.1"/>
    </source>
</evidence>
<accession>A0ABR4TRG2</accession>
<dbReference type="EMBL" id="AUNC01000008">
    <property type="protein sequence ID" value="KEO58326.1"/>
    <property type="molecule type" value="Genomic_DNA"/>
</dbReference>
<proteinExistence type="predicted"/>